<comment type="pathway">
    <text evidence="2 7">Amino-acid biosynthesis; L-histidine biosynthesis; L-histidine from 5-phospho-alpha-D-ribose 1-diphosphate: step 1/9.</text>
</comment>
<sequence>MTLVDRWLLPDGVEELLPAEARQVESLRRSLLDLFQRWGYELVIPPLLEYTESLLVGLGGDIDLLTFRVTDQLTGRMMGLRADITPQAARIDAHSMKREGPVRLCYAGSVLHTKPKKPLASRSPIQLGAELYGDNSSASDLEIICLMLETLRTAGLEGLTLDVGHVGIYQAVTAAAGLSGEKEQVYFDILQRKAAAELAVFVDQLSLPDKQAEQLRGLAMLHGGSDVLARGRALFSDIPPALEAIDSLEGLAAALTARMPDVAFYFDLAELRGYHYHTGLVFSALVQEHGQALASGGRYDDIGEVFGRARPATGFSIDLKALLGLLPDTASTLGVFAPYSEEPAQWQAVQALRQSGETVVTGLPGQRPGEDCDRQLVENDGQWSVRPLGE</sequence>
<evidence type="ECO:0000256" key="6">
    <source>
        <dbReference type="ARBA" id="ARBA00025246"/>
    </source>
</evidence>
<dbReference type="EMBL" id="CP066167">
    <property type="protein sequence ID" value="QQD17677.1"/>
    <property type="molecule type" value="Genomic_DNA"/>
</dbReference>
<evidence type="ECO:0000256" key="7">
    <source>
        <dbReference type="HAMAP-Rule" id="MF_00125"/>
    </source>
</evidence>
<dbReference type="CDD" id="cd00773">
    <property type="entry name" value="HisRS-like_core"/>
    <property type="match status" value="1"/>
</dbReference>
<reference evidence="10 11" key="1">
    <citation type="submission" date="2020-12" db="EMBL/GenBank/DDBJ databases">
        <authorList>
            <person name="Shan Y."/>
        </authorList>
    </citation>
    <scope>NUCLEOTIDE SEQUENCE [LARGE SCALE GENOMIC DNA]</scope>
    <source>
        <strain evidence="11">csc3.9</strain>
    </source>
</reference>
<dbReference type="InterPro" id="IPR045864">
    <property type="entry name" value="aa-tRNA-synth_II/BPL/LPL"/>
</dbReference>
<protein>
    <recommendedName>
        <fullName evidence="4 7">ATP phosphoribosyltransferase regulatory subunit</fullName>
    </recommendedName>
</protein>
<accession>A0A7T4UPL0</accession>
<dbReference type="Proteomes" id="UP000596063">
    <property type="component" value="Chromosome"/>
</dbReference>
<keyword evidence="5 7" id="KW-0963">Cytoplasm</keyword>
<comment type="similarity">
    <text evidence="3 7">Belongs to the class-II aminoacyl-tRNA synthetase family. HisZ subfamily.</text>
</comment>
<evidence type="ECO:0000256" key="4">
    <source>
        <dbReference type="ARBA" id="ARBA00020397"/>
    </source>
</evidence>
<dbReference type="GO" id="GO:0016757">
    <property type="term" value="F:glycosyltransferase activity"/>
    <property type="evidence" value="ECO:0007669"/>
    <property type="project" value="UniProtKB-KW"/>
</dbReference>
<comment type="miscellaneous">
    <text evidence="7">This function is generally fulfilled by the C-terminal part of HisG, which is missing in some bacteria such as this one.</text>
</comment>
<keyword evidence="11" id="KW-1185">Reference proteome</keyword>
<dbReference type="KEGG" id="snan:I6N98_15205"/>
<keyword evidence="7" id="KW-0028">Amino-acid biosynthesis</keyword>
<comment type="subcellular location">
    <subcellularLocation>
        <location evidence="1 7">Cytoplasm</location>
    </subcellularLocation>
</comment>
<evidence type="ECO:0000313" key="10">
    <source>
        <dbReference type="EMBL" id="QQD17677.1"/>
    </source>
</evidence>
<dbReference type="NCBIfam" id="NF008935">
    <property type="entry name" value="PRK12292.1-1"/>
    <property type="match status" value="1"/>
</dbReference>
<dbReference type="PANTHER" id="PTHR11476">
    <property type="entry name" value="HISTIDYL-TRNA SYNTHETASE"/>
    <property type="match status" value="1"/>
</dbReference>
<dbReference type="PIRSF" id="PIRSF001549">
    <property type="entry name" value="His-tRNA_synth"/>
    <property type="match status" value="1"/>
</dbReference>
<feature type="binding site" evidence="8">
    <location>
        <position position="126"/>
    </location>
    <ligand>
        <name>L-histidine</name>
        <dbReference type="ChEBI" id="CHEBI:57595"/>
    </ligand>
</feature>
<feature type="binding site" evidence="8">
    <location>
        <begin position="83"/>
        <end position="85"/>
    </location>
    <ligand>
        <name>L-histidine</name>
        <dbReference type="ChEBI" id="CHEBI:57595"/>
    </ligand>
</feature>
<keyword evidence="7" id="KW-0368">Histidine biosynthesis</keyword>
<dbReference type="HAMAP" id="MF_00125">
    <property type="entry name" value="HisZ"/>
    <property type="match status" value="1"/>
</dbReference>
<evidence type="ECO:0000313" key="11">
    <source>
        <dbReference type="Proteomes" id="UP000596063"/>
    </source>
</evidence>
<dbReference type="PANTHER" id="PTHR11476:SF7">
    <property type="entry name" value="HISTIDINE--TRNA LIGASE"/>
    <property type="match status" value="1"/>
</dbReference>
<dbReference type="InterPro" id="IPR041715">
    <property type="entry name" value="HisRS-like_core"/>
</dbReference>
<feature type="binding site" evidence="8">
    <location>
        <position position="272"/>
    </location>
    <ligand>
        <name>L-histidine</name>
        <dbReference type="ChEBI" id="CHEBI:57595"/>
    </ligand>
</feature>
<feature type="binding site" evidence="8">
    <location>
        <position position="130"/>
    </location>
    <ligand>
        <name>L-histidine</name>
        <dbReference type="ChEBI" id="CHEBI:57595"/>
    </ligand>
</feature>
<evidence type="ECO:0000256" key="8">
    <source>
        <dbReference type="PIRSR" id="PIRSR001549-1"/>
    </source>
</evidence>
<evidence type="ECO:0000256" key="2">
    <source>
        <dbReference type="ARBA" id="ARBA00004667"/>
    </source>
</evidence>
<keyword evidence="10" id="KW-0808">Transferase</keyword>
<feature type="domain" description="Class II Histidinyl-tRNA synthetase (HisRS)-like catalytic core" evidence="9">
    <location>
        <begin position="12"/>
        <end position="322"/>
    </location>
</feature>
<dbReference type="Gene3D" id="3.30.930.10">
    <property type="entry name" value="Bira Bifunctional Protein, Domain 2"/>
    <property type="match status" value="1"/>
</dbReference>
<dbReference type="GO" id="GO:0000105">
    <property type="term" value="P:L-histidine biosynthetic process"/>
    <property type="evidence" value="ECO:0007669"/>
    <property type="project" value="UniProtKB-UniRule"/>
</dbReference>
<dbReference type="InterPro" id="IPR004517">
    <property type="entry name" value="HisZ"/>
</dbReference>
<dbReference type="NCBIfam" id="TIGR00443">
    <property type="entry name" value="hisZ_biosyn_reg"/>
    <property type="match status" value="1"/>
</dbReference>
<evidence type="ECO:0000259" key="9">
    <source>
        <dbReference type="Pfam" id="PF13393"/>
    </source>
</evidence>
<dbReference type="InterPro" id="IPR004516">
    <property type="entry name" value="HisRS/HisZ"/>
</dbReference>
<dbReference type="GO" id="GO:0005737">
    <property type="term" value="C:cytoplasm"/>
    <property type="evidence" value="ECO:0007669"/>
    <property type="project" value="UniProtKB-SubCell"/>
</dbReference>
<keyword evidence="10" id="KW-0328">Glycosyltransferase</keyword>
<evidence type="ECO:0000256" key="5">
    <source>
        <dbReference type="ARBA" id="ARBA00022490"/>
    </source>
</evidence>
<gene>
    <name evidence="7" type="primary">hisZ</name>
    <name evidence="10" type="ORF">I6N98_15205</name>
</gene>
<evidence type="ECO:0000256" key="1">
    <source>
        <dbReference type="ARBA" id="ARBA00004496"/>
    </source>
</evidence>
<dbReference type="NCBIfam" id="NF009086">
    <property type="entry name" value="PRK12421.1"/>
    <property type="match status" value="1"/>
</dbReference>
<comment type="function">
    <text evidence="6 7">Required for the first step of histidine biosynthesis. May allow the feedback regulation of ATP phosphoribosyltransferase activity by histidine.</text>
</comment>
<dbReference type="SUPFAM" id="SSF55681">
    <property type="entry name" value="Class II aaRS and biotin synthetases"/>
    <property type="match status" value="1"/>
</dbReference>
<organism evidence="10 11">
    <name type="scientific">Spongiibacter nanhainus</name>
    <dbReference type="NCBI Taxonomy" id="2794344"/>
    <lineage>
        <taxon>Bacteria</taxon>
        <taxon>Pseudomonadati</taxon>
        <taxon>Pseudomonadota</taxon>
        <taxon>Gammaproteobacteria</taxon>
        <taxon>Cellvibrionales</taxon>
        <taxon>Spongiibacteraceae</taxon>
        <taxon>Spongiibacter</taxon>
    </lineage>
</organism>
<dbReference type="UniPathway" id="UPA00031">
    <property type="reaction ID" value="UER00006"/>
</dbReference>
<comment type="subunit">
    <text evidence="7">Heteromultimer composed of HisG and HisZ subunits.</text>
</comment>
<dbReference type="RefSeq" id="WP_198569176.1">
    <property type="nucleotide sequence ID" value="NZ_CP066167.1"/>
</dbReference>
<dbReference type="AlphaFoldDB" id="A0A7T4UPL0"/>
<proteinExistence type="inferred from homology"/>
<dbReference type="Pfam" id="PF13393">
    <property type="entry name" value="tRNA-synt_His"/>
    <property type="match status" value="1"/>
</dbReference>
<name>A0A7T4UPL0_9GAMM</name>
<evidence type="ECO:0000256" key="3">
    <source>
        <dbReference type="ARBA" id="ARBA00005539"/>
    </source>
</evidence>